<dbReference type="AlphaFoldDB" id="A0A0A9CNE5"/>
<evidence type="ECO:0000313" key="1">
    <source>
        <dbReference type="EMBL" id="JAD77086.1"/>
    </source>
</evidence>
<organism evidence="1">
    <name type="scientific">Arundo donax</name>
    <name type="common">Giant reed</name>
    <name type="synonym">Donax arundinaceus</name>
    <dbReference type="NCBI Taxonomy" id="35708"/>
    <lineage>
        <taxon>Eukaryota</taxon>
        <taxon>Viridiplantae</taxon>
        <taxon>Streptophyta</taxon>
        <taxon>Embryophyta</taxon>
        <taxon>Tracheophyta</taxon>
        <taxon>Spermatophyta</taxon>
        <taxon>Magnoliopsida</taxon>
        <taxon>Liliopsida</taxon>
        <taxon>Poales</taxon>
        <taxon>Poaceae</taxon>
        <taxon>PACMAD clade</taxon>
        <taxon>Arundinoideae</taxon>
        <taxon>Arundineae</taxon>
        <taxon>Arundo</taxon>
    </lineage>
</organism>
<dbReference type="EMBL" id="GBRH01220809">
    <property type="protein sequence ID" value="JAD77086.1"/>
    <property type="molecule type" value="Transcribed_RNA"/>
</dbReference>
<proteinExistence type="predicted"/>
<name>A0A0A9CNE5_ARUDO</name>
<reference evidence="1" key="2">
    <citation type="journal article" date="2015" name="Data Brief">
        <title>Shoot transcriptome of the giant reed, Arundo donax.</title>
        <authorList>
            <person name="Barrero R.A."/>
            <person name="Guerrero F.D."/>
            <person name="Moolhuijzen P."/>
            <person name="Goolsby J.A."/>
            <person name="Tidwell J."/>
            <person name="Bellgard S.E."/>
            <person name="Bellgard M.I."/>
        </authorList>
    </citation>
    <scope>NUCLEOTIDE SEQUENCE</scope>
    <source>
        <tissue evidence="1">Shoot tissue taken approximately 20 cm above the soil surface</tissue>
    </source>
</reference>
<accession>A0A0A9CNE5</accession>
<protein>
    <submittedName>
        <fullName evidence="1">Uncharacterized protein</fullName>
    </submittedName>
</protein>
<reference evidence="1" key="1">
    <citation type="submission" date="2014-09" db="EMBL/GenBank/DDBJ databases">
        <authorList>
            <person name="Magalhaes I.L.F."/>
            <person name="Oliveira U."/>
            <person name="Santos F.R."/>
            <person name="Vidigal T.H.D.A."/>
            <person name="Brescovit A.D."/>
            <person name="Santos A.J."/>
        </authorList>
    </citation>
    <scope>NUCLEOTIDE SEQUENCE</scope>
    <source>
        <tissue evidence="1">Shoot tissue taken approximately 20 cm above the soil surface</tissue>
    </source>
</reference>
<sequence>MLSCKSHSFGTISSLINVGKGKDHLSNETWSNILISCKQIFDKRISSTAFSNFSMHKATPSSMHGRKLVRT</sequence>